<comment type="caution">
    <text evidence="1">The sequence shown here is derived from an EMBL/GenBank/DDBJ whole genome shotgun (WGS) entry which is preliminary data.</text>
</comment>
<feature type="non-terminal residue" evidence="1">
    <location>
        <position position="53"/>
    </location>
</feature>
<dbReference type="Proteomes" id="UP000789860">
    <property type="component" value="Unassembled WGS sequence"/>
</dbReference>
<reference evidence="1" key="1">
    <citation type="submission" date="2021-06" db="EMBL/GenBank/DDBJ databases">
        <authorList>
            <person name="Kallberg Y."/>
            <person name="Tangrot J."/>
            <person name="Rosling A."/>
        </authorList>
    </citation>
    <scope>NUCLEOTIDE SEQUENCE</scope>
    <source>
        <strain evidence="1">AU212A</strain>
    </source>
</reference>
<dbReference type="EMBL" id="CAJVPM010035212">
    <property type="protein sequence ID" value="CAG8689464.1"/>
    <property type="molecule type" value="Genomic_DNA"/>
</dbReference>
<gene>
    <name evidence="1" type="ORF">SCALOS_LOCUS10071</name>
</gene>
<sequence>NLIPLVNYGVKAMSMGFIIGEDSPVVWRGLMESVVIVSTPQDIALVDARKGAN</sequence>
<accession>A0ACA9P4N8</accession>
<proteinExistence type="predicted"/>
<organism evidence="1 2">
    <name type="scientific">Scutellospora calospora</name>
    <dbReference type="NCBI Taxonomy" id="85575"/>
    <lineage>
        <taxon>Eukaryota</taxon>
        <taxon>Fungi</taxon>
        <taxon>Fungi incertae sedis</taxon>
        <taxon>Mucoromycota</taxon>
        <taxon>Glomeromycotina</taxon>
        <taxon>Glomeromycetes</taxon>
        <taxon>Diversisporales</taxon>
        <taxon>Gigasporaceae</taxon>
        <taxon>Scutellospora</taxon>
    </lineage>
</organism>
<evidence type="ECO:0000313" key="1">
    <source>
        <dbReference type="EMBL" id="CAG8689464.1"/>
    </source>
</evidence>
<feature type="non-terminal residue" evidence="1">
    <location>
        <position position="1"/>
    </location>
</feature>
<protein>
    <submittedName>
        <fullName evidence="1">5086_t:CDS:1</fullName>
    </submittedName>
</protein>
<name>A0ACA9P4N8_9GLOM</name>
<keyword evidence="2" id="KW-1185">Reference proteome</keyword>
<evidence type="ECO:0000313" key="2">
    <source>
        <dbReference type="Proteomes" id="UP000789860"/>
    </source>
</evidence>